<feature type="transmembrane region" description="Helical" evidence="1">
    <location>
        <begin position="189"/>
        <end position="206"/>
    </location>
</feature>
<reference evidence="2" key="1">
    <citation type="submission" date="2021-06" db="EMBL/GenBank/DDBJ databases">
        <authorList>
            <consortium name="DOE Joint Genome Institute"/>
            <person name="Mondo S.J."/>
            <person name="Amses K.R."/>
            <person name="Simmons D.R."/>
            <person name="Longcore J.E."/>
            <person name="Seto K."/>
            <person name="Alves G.H."/>
            <person name="Bonds A.E."/>
            <person name="Quandt C.A."/>
            <person name="Davis W.J."/>
            <person name="Chang Y."/>
            <person name="Letcher P.M."/>
            <person name="Powell M.J."/>
            <person name="Kuo A."/>
            <person name="Labutti K."/>
            <person name="Pangilinan J."/>
            <person name="Andreopoulos W."/>
            <person name="Tritt A."/>
            <person name="Riley R."/>
            <person name="Hundley H."/>
            <person name="Johnson J."/>
            <person name="Lipzen A."/>
            <person name="Barry K."/>
            <person name="Berbee M.L."/>
            <person name="Buchler N.E."/>
            <person name="Grigoriev I.V."/>
            <person name="Spatafora J.W."/>
            <person name="Stajich J.E."/>
            <person name="James T.Y."/>
        </authorList>
    </citation>
    <scope>NUCLEOTIDE SEQUENCE</scope>
    <source>
        <strain evidence="2">AG</strain>
    </source>
</reference>
<keyword evidence="1" id="KW-1133">Transmembrane helix</keyword>
<reference evidence="2" key="2">
    <citation type="journal article" date="2022" name="Proc. Natl. Acad. Sci. U.S.A.">
        <title>Diploid-dominant life cycles characterize the early evolution of Fungi.</title>
        <authorList>
            <person name="Amses K.R."/>
            <person name="Simmons D.R."/>
            <person name="Longcore J.E."/>
            <person name="Mondo S.J."/>
            <person name="Seto K."/>
            <person name="Jeronimo G.H."/>
            <person name="Bonds A.E."/>
            <person name="Quandt C.A."/>
            <person name="Davis W.J."/>
            <person name="Chang Y."/>
            <person name="Federici B.A."/>
            <person name="Kuo A."/>
            <person name="LaButti K."/>
            <person name="Pangilinan J."/>
            <person name="Andreopoulos W."/>
            <person name="Tritt A."/>
            <person name="Riley R."/>
            <person name="Hundley H."/>
            <person name="Johnson J."/>
            <person name="Lipzen A."/>
            <person name="Barry K."/>
            <person name="Lang B.F."/>
            <person name="Cuomo C.A."/>
            <person name="Buchler N.E."/>
            <person name="Grigoriev I.V."/>
            <person name="Spatafora J.W."/>
            <person name="Stajich J.E."/>
            <person name="James T.Y."/>
        </authorList>
    </citation>
    <scope>NUCLEOTIDE SEQUENCE</scope>
    <source>
        <strain evidence="2">AG</strain>
    </source>
</reference>
<dbReference type="Proteomes" id="UP001206595">
    <property type="component" value="Unassembled WGS sequence"/>
</dbReference>
<protein>
    <submittedName>
        <fullName evidence="2">Uncharacterized protein</fullName>
    </submittedName>
</protein>
<evidence type="ECO:0000313" key="3">
    <source>
        <dbReference type="Proteomes" id="UP001206595"/>
    </source>
</evidence>
<accession>A0AAD5EFY4</accession>
<keyword evidence="1" id="KW-0472">Membrane</keyword>
<dbReference type="AlphaFoldDB" id="A0AAD5EFY4"/>
<proteinExistence type="predicted"/>
<comment type="caution">
    <text evidence="2">The sequence shown here is derived from an EMBL/GenBank/DDBJ whole genome shotgun (WGS) entry which is preliminary data.</text>
</comment>
<feature type="transmembrane region" description="Helical" evidence="1">
    <location>
        <begin position="164"/>
        <end position="183"/>
    </location>
</feature>
<dbReference type="EMBL" id="MU620899">
    <property type="protein sequence ID" value="KAI8582642.1"/>
    <property type="molecule type" value="Genomic_DNA"/>
</dbReference>
<organism evidence="2 3">
    <name type="scientific">Umbelopsis ramanniana AG</name>
    <dbReference type="NCBI Taxonomy" id="1314678"/>
    <lineage>
        <taxon>Eukaryota</taxon>
        <taxon>Fungi</taxon>
        <taxon>Fungi incertae sedis</taxon>
        <taxon>Mucoromycota</taxon>
        <taxon>Mucoromycotina</taxon>
        <taxon>Umbelopsidomycetes</taxon>
        <taxon>Umbelopsidales</taxon>
        <taxon>Umbelopsidaceae</taxon>
        <taxon>Umbelopsis</taxon>
    </lineage>
</organism>
<dbReference type="RefSeq" id="XP_051447646.1">
    <property type="nucleotide sequence ID" value="XM_051586522.1"/>
</dbReference>
<evidence type="ECO:0000256" key="1">
    <source>
        <dbReference type="SAM" id="Phobius"/>
    </source>
</evidence>
<feature type="transmembrane region" description="Helical" evidence="1">
    <location>
        <begin position="20"/>
        <end position="41"/>
    </location>
</feature>
<dbReference type="GeneID" id="75911870"/>
<feature type="transmembrane region" description="Helical" evidence="1">
    <location>
        <begin position="289"/>
        <end position="308"/>
    </location>
</feature>
<gene>
    <name evidence="2" type="ORF">K450DRAFT_226286</name>
</gene>
<name>A0AAD5EFY4_UMBRA</name>
<evidence type="ECO:0000313" key="2">
    <source>
        <dbReference type="EMBL" id="KAI8582642.1"/>
    </source>
</evidence>
<keyword evidence="1" id="KW-0812">Transmembrane</keyword>
<feature type="transmembrane region" description="Helical" evidence="1">
    <location>
        <begin position="264"/>
        <end position="283"/>
    </location>
</feature>
<keyword evidence="3" id="KW-1185">Reference proteome</keyword>
<sequence>MMTLAERLTDWEPKVYLDLPLVLIILLFQSSLDGITSAVLAGSKNRLFAYSITGLYVSAQKIGRTLPGRLWTSFFPGKRESLATVLDLAQSSQYVFYGLLSGTQMKPYSNIPDLLQKDNSDQRNVIRINSQRSSTQCTVDVYHVKGGYQNGDVIQNTFTHHQTFISLVASVATICIHCVIYYIGDFYAFAVMSLLSACTFALTKALSSGGLKVSKYASTNVDIPVGLGLLSNGSNHLKLLVGEENDVNCITKTKLELKPKSSTSLGVICVSIHILTLAQLFVIPQALPATQALLLLSYLIGYIANFLYSSYDLNDTVGRLIQTESGTKYVTTIVANNRAAALSAVSLLTGAVNEDVYQSLLAKETEWNRWILQLKQVAAKTSDQWRSELQFTKHTKYTMDIEAAIEGVVFAISQDESLHSFQKYSHATVNQSA</sequence>